<evidence type="ECO:0000256" key="1">
    <source>
        <dbReference type="SAM" id="MobiDB-lite"/>
    </source>
</evidence>
<accession>A0A9Q8V6H3</accession>
<feature type="region of interest" description="Disordered" evidence="1">
    <location>
        <begin position="171"/>
        <end position="193"/>
    </location>
</feature>
<feature type="signal peptide" evidence="2">
    <location>
        <begin position="1"/>
        <end position="19"/>
    </location>
</feature>
<protein>
    <submittedName>
        <fullName evidence="3">Uncharacterized protein</fullName>
    </submittedName>
</protein>
<dbReference type="Proteomes" id="UP000829364">
    <property type="component" value="Chromosome 1"/>
</dbReference>
<feature type="chain" id="PRO_5040240071" evidence="2">
    <location>
        <begin position="20"/>
        <end position="193"/>
    </location>
</feature>
<sequence length="193" mass="21103">MRANICIMALLAASGLGSAGTASFRRADVSTHVVGGGLMIECNAPRHLVPKECFPPYAKCEQHEHKYSLQEDVYEKYSAECFRLCRCTAAPNQDKKQSQATQASHLQHQDGTPRPTKTLGWPLKDAATRRPLKLMLSSHERLPRAGKAPRPTKSVMFEGELFAGELCEMPTNAPVPKAPAGKSGSSWLELSDN</sequence>
<evidence type="ECO:0000313" key="4">
    <source>
        <dbReference type="Proteomes" id="UP000829364"/>
    </source>
</evidence>
<name>A0A9Q8V6H3_9HYPO</name>
<dbReference type="EMBL" id="CP086354">
    <property type="protein sequence ID" value="UNI13326.1"/>
    <property type="molecule type" value="Genomic_DNA"/>
</dbReference>
<reference evidence="3" key="1">
    <citation type="submission" date="2021-11" db="EMBL/GenBank/DDBJ databases">
        <title>Purpureocillium_takamizusanense_genome.</title>
        <authorList>
            <person name="Nguyen N.-H."/>
        </authorList>
    </citation>
    <scope>NUCLEOTIDE SEQUENCE</scope>
    <source>
        <strain evidence="3">PT3</strain>
    </source>
</reference>
<dbReference type="AlphaFoldDB" id="A0A9Q8V6H3"/>
<evidence type="ECO:0000256" key="2">
    <source>
        <dbReference type="SAM" id="SignalP"/>
    </source>
</evidence>
<gene>
    <name evidence="3" type="ORF">JDV02_000082</name>
</gene>
<feature type="compositionally biased region" description="Polar residues" evidence="1">
    <location>
        <begin position="183"/>
        <end position="193"/>
    </location>
</feature>
<dbReference type="GeneID" id="72062049"/>
<dbReference type="KEGG" id="ptkz:JDV02_000082"/>
<keyword evidence="4" id="KW-1185">Reference proteome</keyword>
<feature type="compositionally biased region" description="Polar residues" evidence="1">
    <location>
        <begin position="98"/>
        <end position="110"/>
    </location>
</feature>
<dbReference type="RefSeq" id="XP_047836807.1">
    <property type="nucleotide sequence ID" value="XM_047980850.1"/>
</dbReference>
<evidence type="ECO:0000313" key="3">
    <source>
        <dbReference type="EMBL" id="UNI13326.1"/>
    </source>
</evidence>
<proteinExistence type="predicted"/>
<keyword evidence="2" id="KW-0732">Signal</keyword>
<organism evidence="3 4">
    <name type="scientific">Purpureocillium takamizusanense</name>
    <dbReference type="NCBI Taxonomy" id="2060973"/>
    <lineage>
        <taxon>Eukaryota</taxon>
        <taxon>Fungi</taxon>
        <taxon>Dikarya</taxon>
        <taxon>Ascomycota</taxon>
        <taxon>Pezizomycotina</taxon>
        <taxon>Sordariomycetes</taxon>
        <taxon>Hypocreomycetidae</taxon>
        <taxon>Hypocreales</taxon>
        <taxon>Ophiocordycipitaceae</taxon>
        <taxon>Purpureocillium</taxon>
    </lineage>
</organism>
<feature type="region of interest" description="Disordered" evidence="1">
    <location>
        <begin position="96"/>
        <end position="121"/>
    </location>
</feature>